<evidence type="ECO:0000313" key="4">
    <source>
        <dbReference type="Proteomes" id="UP000515291"/>
    </source>
</evidence>
<accession>A0A7G6TVG9</accession>
<reference evidence="4" key="1">
    <citation type="journal article" date="2020" name="Mol. Plant Microbe">
        <title>Rhizobial microsymbionts of the narrowly endemic Oxytropis species growing in Kamchatka are characterized by significant genetic diversity and possess a set of genes that are associated with T3SS and T6SS secretion systems and can affect the development of symbiosis.</title>
        <authorList>
            <person name="Safronova V."/>
            <person name="Guro P."/>
            <person name="Sazanova A."/>
            <person name="Kuznetsova I."/>
            <person name="Belimov A."/>
            <person name="Yakubov V."/>
            <person name="Chirak E."/>
            <person name="Afonin A."/>
            <person name="Gogolev Y."/>
            <person name="Andronov E."/>
            <person name="Tikhonovich I."/>
        </authorList>
    </citation>
    <scope>NUCLEOTIDE SEQUENCE [LARGE SCALE GENOMIC DNA]</scope>
    <source>
        <strain evidence="4">581</strain>
    </source>
</reference>
<dbReference type="KEGG" id="trb:HB776_05520"/>
<gene>
    <name evidence="3" type="ORF">HB776_05520</name>
</gene>
<proteinExistence type="predicted"/>
<dbReference type="EMBL" id="CP050292">
    <property type="protein sequence ID" value="QND70751.1"/>
    <property type="molecule type" value="Genomic_DNA"/>
</dbReference>
<organism evidence="3 4">
    <name type="scientific">Tardiphaga robiniae</name>
    <dbReference type="NCBI Taxonomy" id="943830"/>
    <lineage>
        <taxon>Bacteria</taxon>
        <taxon>Pseudomonadati</taxon>
        <taxon>Pseudomonadota</taxon>
        <taxon>Alphaproteobacteria</taxon>
        <taxon>Hyphomicrobiales</taxon>
        <taxon>Nitrobacteraceae</taxon>
        <taxon>Tardiphaga</taxon>
    </lineage>
</organism>
<feature type="domain" description="GYF" evidence="2">
    <location>
        <begin position="16"/>
        <end position="63"/>
    </location>
</feature>
<evidence type="ECO:0000313" key="3">
    <source>
        <dbReference type="EMBL" id="QND70751.1"/>
    </source>
</evidence>
<dbReference type="RefSeq" id="WP_184515862.1">
    <property type="nucleotide sequence ID" value="NZ_CP050292.1"/>
</dbReference>
<protein>
    <submittedName>
        <fullName evidence="3">DUF2939 domain-containing protein</fullName>
    </submittedName>
</protein>
<dbReference type="Pfam" id="PF11159">
    <property type="entry name" value="DUF2939"/>
    <property type="match status" value="1"/>
</dbReference>
<keyword evidence="1" id="KW-1133">Transmembrane helix</keyword>
<keyword evidence="1" id="KW-0472">Membrane</keyword>
<feature type="transmembrane region" description="Helical" evidence="1">
    <location>
        <begin position="87"/>
        <end position="107"/>
    </location>
</feature>
<dbReference type="Gene3D" id="3.30.1150.10">
    <property type="match status" value="1"/>
</dbReference>
<name>A0A7G6TVG9_9BRAD</name>
<dbReference type="Pfam" id="PF14237">
    <property type="entry name" value="GYF_2"/>
    <property type="match status" value="1"/>
</dbReference>
<evidence type="ECO:0000256" key="1">
    <source>
        <dbReference type="SAM" id="Phobius"/>
    </source>
</evidence>
<dbReference type="Proteomes" id="UP000515291">
    <property type="component" value="Chromosome"/>
</dbReference>
<dbReference type="InterPro" id="IPR025640">
    <property type="entry name" value="GYF_2"/>
</dbReference>
<keyword evidence="1" id="KW-0812">Transmembrane</keyword>
<evidence type="ECO:0000259" key="2">
    <source>
        <dbReference type="Pfam" id="PF14237"/>
    </source>
</evidence>
<dbReference type="AlphaFoldDB" id="A0A7G6TVG9"/>
<dbReference type="InterPro" id="IPR021330">
    <property type="entry name" value="DUF2939"/>
</dbReference>
<sequence>MGLPAVRARDPFDTQWHIYVSGKTYGPFTGHELRAMADEGRISQTDLVSEDGGATWIEAGKQPILKRLFPESVEEPPQFTASRGRRINTIAGMCFLVVLGWAVWPYYTLYSIAVAVRDTDVSSLESLVNWDGVRQGLRGDFNALLLKKSAAEKDDFGKGLAMVLGPTLINQMVDGYVTPQAFASLMRTGKPPATGVGAASTQSRSPQTPFQSTVTQFDLKQVRYAFFNGGPFSFRVDVQPNNPDAGGVLRLDLKWSGKWQVDRVTLPLDDFEAFQEKRKAATDTPVALAAPEQSGKTSLPVNRAAPASNVVTWGAMFKAQVERCWKKPSGGSETAGTEAVFSVKLNRDGSLSDRPSSVGKGGDSSFARSYKESALRAIVACAPYSLPTAYYDEWKWFEPVFTERRS</sequence>
<dbReference type="SUPFAM" id="SSF74653">
    <property type="entry name" value="TolA/TonB C-terminal domain"/>
    <property type="match status" value="1"/>
</dbReference>